<dbReference type="GO" id="GO:0000976">
    <property type="term" value="F:transcription cis-regulatory region binding"/>
    <property type="evidence" value="ECO:0007669"/>
    <property type="project" value="UniProtKB-ARBA"/>
</dbReference>
<evidence type="ECO:0000256" key="4">
    <source>
        <dbReference type="ARBA" id="ARBA00023125"/>
    </source>
</evidence>
<dbReference type="InterPro" id="IPR017930">
    <property type="entry name" value="Myb_dom"/>
</dbReference>
<keyword evidence="2" id="KW-0677">Repeat</keyword>
<feature type="domain" description="HTH myb-type" evidence="9">
    <location>
        <begin position="62"/>
        <end position="116"/>
    </location>
</feature>
<dbReference type="PANTHER" id="PTHR47994">
    <property type="entry name" value="F14D16.11-RELATED"/>
    <property type="match status" value="1"/>
</dbReference>
<dbReference type="CDD" id="cd00167">
    <property type="entry name" value="SANT"/>
    <property type="match status" value="2"/>
</dbReference>
<dbReference type="Gene3D" id="1.10.10.60">
    <property type="entry name" value="Homeodomain-like"/>
    <property type="match status" value="2"/>
</dbReference>
<evidence type="ECO:0000256" key="1">
    <source>
        <dbReference type="ARBA" id="ARBA00004123"/>
    </source>
</evidence>
<dbReference type="RefSeq" id="XP_031376297.1">
    <property type="nucleotide sequence ID" value="XM_031520437.1"/>
</dbReference>
<evidence type="ECO:0000256" key="5">
    <source>
        <dbReference type="ARBA" id="ARBA00023163"/>
    </source>
</evidence>
<gene>
    <name evidence="13" type="primary">LOC116192039</name>
    <name evidence="10" type="ORF">CDL15_Pgr017729</name>
</gene>
<dbReference type="EMBL" id="MTKT01004293">
    <property type="protein sequence ID" value="OWM71846.1"/>
    <property type="molecule type" value="Genomic_DNA"/>
</dbReference>
<dbReference type="PROSITE" id="PS51294">
    <property type="entry name" value="HTH_MYB"/>
    <property type="match status" value="2"/>
</dbReference>
<name>A0A218WGN9_PUNGR</name>
<dbReference type="GeneID" id="116192039"/>
<feature type="domain" description="Myb-like" evidence="8">
    <location>
        <begin position="62"/>
        <end position="112"/>
    </location>
</feature>
<dbReference type="SMART" id="SM00717">
    <property type="entry name" value="SANT"/>
    <property type="match status" value="2"/>
</dbReference>
<feature type="compositionally biased region" description="Polar residues" evidence="7">
    <location>
        <begin position="138"/>
        <end position="167"/>
    </location>
</feature>
<dbReference type="OrthoDB" id="2143914at2759"/>
<keyword evidence="3" id="KW-0805">Transcription regulation</keyword>
<feature type="region of interest" description="Disordered" evidence="7">
    <location>
        <begin position="129"/>
        <end position="186"/>
    </location>
</feature>
<dbReference type="InterPro" id="IPR009057">
    <property type="entry name" value="Homeodomain-like_sf"/>
</dbReference>
<reference evidence="11" key="1">
    <citation type="journal article" date="2017" name="Plant J.">
        <title>The pomegranate (Punica granatum L.) genome and the genomics of punicalagin biosynthesis.</title>
        <authorList>
            <person name="Qin G."/>
            <person name="Xu C."/>
            <person name="Ming R."/>
            <person name="Tang H."/>
            <person name="Guyot R."/>
            <person name="Kramer E.M."/>
            <person name="Hu Y."/>
            <person name="Yi X."/>
            <person name="Qi Y."/>
            <person name="Xu X."/>
            <person name="Gao Z."/>
            <person name="Pan H."/>
            <person name="Jian J."/>
            <person name="Tian Y."/>
            <person name="Yue Z."/>
            <person name="Xu Y."/>
        </authorList>
    </citation>
    <scope>NUCLEOTIDE SEQUENCE [LARGE SCALE GENOMIC DNA]</scope>
    <source>
        <strain evidence="11">cv. Dabenzi</strain>
    </source>
</reference>
<dbReference type="FunFam" id="1.10.10.60:FF:000303">
    <property type="entry name" value="MYB transcription factor"/>
    <property type="match status" value="1"/>
</dbReference>
<sequence>MGRQPCCDKLGVKKGPWTAEEDKKLINFILTNGHCCWRAVPKLAGLRRCGKSCRLRWTNYLRPDLKRGLLTDAEEQLVIDLHARLGNRWSKIAARLPGRTDNEIKNHWNTHIKKKLIKMGIDPVTHEQISKPHEEDQSSSSLTDQKNNSLADNQSCDKSQTSGLVNTESDHNSSRSPTENCSSTDESTHVLLDSSVCGGDEFLLDSLWLEDTNPTVDISWNSQVPGDLMNDFLSNDIAFPSSWEENGSWLLDCEDFGVHDFGLDCFGDMEVKTVEPSTLEMGSKQ</sequence>
<dbReference type="PROSITE" id="PS50090">
    <property type="entry name" value="MYB_LIKE"/>
    <property type="match status" value="2"/>
</dbReference>
<dbReference type="Pfam" id="PF00249">
    <property type="entry name" value="Myb_DNA-binding"/>
    <property type="match status" value="2"/>
</dbReference>
<dbReference type="PANTHER" id="PTHR47994:SF5">
    <property type="entry name" value="F14D16.11-RELATED"/>
    <property type="match status" value="1"/>
</dbReference>
<dbReference type="InterPro" id="IPR001005">
    <property type="entry name" value="SANT/Myb"/>
</dbReference>
<evidence type="ECO:0000313" key="13">
    <source>
        <dbReference type="RefSeq" id="XP_031376297.1"/>
    </source>
</evidence>
<dbReference type="InterPro" id="IPR015495">
    <property type="entry name" value="Myb_TF_plants"/>
</dbReference>
<feature type="domain" description="Myb-like" evidence="8">
    <location>
        <begin position="9"/>
        <end position="61"/>
    </location>
</feature>
<evidence type="ECO:0000313" key="10">
    <source>
        <dbReference type="EMBL" id="OWM71846.1"/>
    </source>
</evidence>
<evidence type="ECO:0000256" key="7">
    <source>
        <dbReference type="SAM" id="MobiDB-lite"/>
    </source>
</evidence>
<keyword evidence="6" id="KW-0539">Nucleus</keyword>
<evidence type="ECO:0000256" key="3">
    <source>
        <dbReference type="ARBA" id="ARBA00023015"/>
    </source>
</evidence>
<evidence type="ECO:0000256" key="2">
    <source>
        <dbReference type="ARBA" id="ARBA00022737"/>
    </source>
</evidence>
<dbReference type="AlphaFoldDB" id="A0A218WGN9"/>
<keyword evidence="5" id="KW-0804">Transcription</keyword>
<reference evidence="12" key="3">
    <citation type="journal article" date="2020" name="Plant Biotechnol. J.">
        <title>The pomegranate (Punica granatum L.) draft genome dissects genetic divergence between soft- and hard-seeded cultivars.</title>
        <authorList>
            <person name="Luo X."/>
            <person name="Li H."/>
            <person name="Wu Z."/>
            <person name="Yao W."/>
            <person name="Zhao P."/>
            <person name="Cao D."/>
            <person name="Yu H."/>
            <person name="Li K."/>
            <person name="Poudel K."/>
            <person name="Zhao D."/>
            <person name="Zhang F."/>
            <person name="Xia X."/>
            <person name="Chen L."/>
            <person name="Wang Q."/>
            <person name="Jing D."/>
            <person name="Cao S."/>
        </authorList>
    </citation>
    <scope>NUCLEOTIDE SEQUENCE [LARGE SCALE GENOMIC DNA]</scope>
</reference>
<organism evidence="10 11">
    <name type="scientific">Punica granatum</name>
    <name type="common">Pomegranate</name>
    <dbReference type="NCBI Taxonomy" id="22663"/>
    <lineage>
        <taxon>Eukaryota</taxon>
        <taxon>Viridiplantae</taxon>
        <taxon>Streptophyta</taxon>
        <taxon>Embryophyta</taxon>
        <taxon>Tracheophyta</taxon>
        <taxon>Spermatophyta</taxon>
        <taxon>Magnoliopsida</taxon>
        <taxon>eudicotyledons</taxon>
        <taxon>Gunneridae</taxon>
        <taxon>Pentapetalae</taxon>
        <taxon>rosids</taxon>
        <taxon>malvids</taxon>
        <taxon>Myrtales</taxon>
        <taxon>Lythraceae</taxon>
        <taxon>Punica</taxon>
    </lineage>
</organism>
<keyword evidence="4" id="KW-0238">DNA-binding</keyword>
<dbReference type="GO" id="GO:0006355">
    <property type="term" value="P:regulation of DNA-templated transcription"/>
    <property type="evidence" value="ECO:0007669"/>
    <property type="project" value="UniProtKB-ARBA"/>
</dbReference>
<evidence type="ECO:0000313" key="12">
    <source>
        <dbReference type="Proteomes" id="UP000515151"/>
    </source>
</evidence>
<evidence type="ECO:0000256" key="6">
    <source>
        <dbReference type="ARBA" id="ARBA00023242"/>
    </source>
</evidence>
<proteinExistence type="predicted"/>
<comment type="subcellular location">
    <subcellularLocation>
        <location evidence="1">Nucleus</location>
    </subcellularLocation>
</comment>
<dbReference type="Proteomes" id="UP000197138">
    <property type="component" value="Unassembled WGS sequence"/>
</dbReference>
<dbReference type="SUPFAM" id="SSF46689">
    <property type="entry name" value="Homeodomain-like"/>
    <property type="match status" value="1"/>
</dbReference>
<protein>
    <submittedName>
        <fullName evidence="13">Protein ODORANT1</fullName>
    </submittedName>
</protein>
<feature type="domain" description="HTH myb-type" evidence="9">
    <location>
        <begin position="9"/>
        <end position="61"/>
    </location>
</feature>
<evidence type="ECO:0000259" key="8">
    <source>
        <dbReference type="PROSITE" id="PS50090"/>
    </source>
</evidence>
<dbReference type="GO" id="GO:0005634">
    <property type="term" value="C:nucleus"/>
    <property type="evidence" value="ECO:0007669"/>
    <property type="project" value="UniProtKB-SubCell"/>
</dbReference>
<evidence type="ECO:0000313" key="11">
    <source>
        <dbReference type="Proteomes" id="UP000197138"/>
    </source>
</evidence>
<keyword evidence="12" id="KW-1185">Reference proteome</keyword>
<dbReference type="FunFam" id="1.10.10.60:FF:000069">
    <property type="entry name" value="MYB transcription factor"/>
    <property type="match status" value="1"/>
</dbReference>
<evidence type="ECO:0000259" key="9">
    <source>
        <dbReference type="PROSITE" id="PS51294"/>
    </source>
</evidence>
<dbReference type="Proteomes" id="UP000515151">
    <property type="component" value="Chromosome 1"/>
</dbReference>
<reference evidence="13" key="4">
    <citation type="submission" date="2025-04" db="UniProtKB">
        <authorList>
            <consortium name="RefSeq"/>
        </authorList>
    </citation>
    <scope>IDENTIFICATION</scope>
    <source>
        <tissue evidence="13">Leaf</tissue>
    </source>
</reference>
<feature type="compositionally biased region" description="Polar residues" evidence="7">
    <location>
        <begin position="174"/>
        <end position="185"/>
    </location>
</feature>
<accession>A0A218WGN9</accession>
<reference evidence="10" key="2">
    <citation type="submission" date="2017-06" db="EMBL/GenBank/DDBJ databases">
        <title>The pomegranate genome and the genomics of punicalagin biosynthesis.</title>
        <authorList>
            <person name="Xu C."/>
        </authorList>
    </citation>
    <scope>NUCLEOTIDE SEQUENCE [LARGE SCALE GENOMIC DNA]</scope>
    <source>
        <tissue evidence="10">Fresh leaf</tissue>
    </source>
</reference>
<dbReference type="GO" id="GO:0046394">
    <property type="term" value="P:carboxylic acid biosynthetic process"/>
    <property type="evidence" value="ECO:0007669"/>
    <property type="project" value="UniProtKB-ARBA"/>
</dbReference>